<sequence length="524" mass="59202">MSKNERSNISSSPTTNKNEEEDENVSRKRKYSSINDDSRNNSLNDNNNEITTLQYEGSLNNNLLEHQPNTSPTPTFYIKRILEKIVHKTFDVTLSKNIKTKGICFCVKSQQTFVVTGNIYATNHPKNVFTNGTLIKDSVENVLSHHISTDIEEYSPECYIEHRFIGFQNIWEIRRYENILNFLTRTRNNNINISRNTSRHRHGSFFHPIQVRHSIYRRNIPTGRVSINNGIITRVIWSRGGPRTIVLRKRAENKILIFPPEPNFGRYINLLHEYEYDVEDSDDYLETIRKIISINCTLFNENRDSNLVNLSSIYNNDLLNQDSEYQQEIIMYSKLSQSSTLIAILCLTGTLASPAEPAGGVRRQFIGVPPVAPVAPGVVASPVAPAVPVAPVAAVGQCPGGPSLPIECDPKRPWPQCPPQSYCYATNSVDIGPYFCCPIWSTYGSAWRPASPFYNYVPPMPSNWPDVTKLTAAWPASAVSVPGAVPIRKAKKQVNQALKDDAEGKTDDIIQQSMNKWLERQSKL</sequence>
<evidence type="ECO:0000313" key="2">
    <source>
        <dbReference type="Proteomes" id="UP000035681"/>
    </source>
</evidence>
<feature type="compositionally biased region" description="Low complexity" evidence="1">
    <location>
        <begin position="32"/>
        <end position="47"/>
    </location>
</feature>
<dbReference type="WBParaSite" id="SSTP_0000499300.1">
    <property type="protein sequence ID" value="SSTP_0000499300.1"/>
    <property type="gene ID" value="SSTP_0000499300"/>
</dbReference>
<reference evidence="3" key="1">
    <citation type="submission" date="2015-08" db="UniProtKB">
        <authorList>
            <consortium name="WormBaseParasite"/>
        </authorList>
    </citation>
    <scope>IDENTIFICATION</scope>
</reference>
<evidence type="ECO:0000256" key="1">
    <source>
        <dbReference type="SAM" id="MobiDB-lite"/>
    </source>
</evidence>
<feature type="compositionally biased region" description="Polar residues" evidence="1">
    <location>
        <begin position="7"/>
        <end position="16"/>
    </location>
</feature>
<feature type="region of interest" description="Disordered" evidence="1">
    <location>
        <begin position="1"/>
        <end position="47"/>
    </location>
</feature>
<evidence type="ECO:0000313" key="3">
    <source>
        <dbReference type="WBParaSite" id="SSTP_0000499300.1"/>
    </source>
</evidence>
<dbReference type="AlphaFoldDB" id="A0A0K0E661"/>
<protein>
    <submittedName>
        <fullName evidence="3">HTH APSES-type domain-containing protein</fullName>
    </submittedName>
</protein>
<proteinExistence type="predicted"/>
<organism evidence="3">
    <name type="scientific">Strongyloides stercoralis</name>
    <name type="common">Threadworm</name>
    <dbReference type="NCBI Taxonomy" id="6248"/>
    <lineage>
        <taxon>Eukaryota</taxon>
        <taxon>Metazoa</taxon>
        <taxon>Ecdysozoa</taxon>
        <taxon>Nematoda</taxon>
        <taxon>Chromadorea</taxon>
        <taxon>Rhabditida</taxon>
        <taxon>Tylenchina</taxon>
        <taxon>Panagrolaimomorpha</taxon>
        <taxon>Strongyloidoidea</taxon>
        <taxon>Strongyloididae</taxon>
        <taxon>Strongyloides</taxon>
    </lineage>
</organism>
<dbReference type="Pfam" id="PF17281">
    <property type="entry name" value="DUF5346"/>
    <property type="match status" value="1"/>
</dbReference>
<accession>A0A0K0E661</accession>
<keyword evidence="2" id="KW-1185">Reference proteome</keyword>
<dbReference type="Proteomes" id="UP000035681">
    <property type="component" value="Unplaced"/>
</dbReference>
<dbReference type="STRING" id="6248.A0A0K0E661"/>
<name>A0A0K0E661_STRER</name>
<dbReference type="InterPro" id="IPR035231">
    <property type="entry name" value="DUF5346"/>
</dbReference>
<dbReference type="WBParaSite" id="TCONS_00012636.p1">
    <property type="protein sequence ID" value="TCONS_00012636.p1"/>
    <property type="gene ID" value="XLOC_008303"/>
</dbReference>